<accession>A0A0D9XTD6</accession>
<dbReference type="PANTHER" id="PTHR44586:SF17">
    <property type="entry name" value="DUF295 DOMAIN-CONTAINING PROTEIN"/>
    <property type="match status" value="1"/>
</dbReference>
<reference evidence="3 4" key="1">
    <citation type="submission" date="2012-08" db="EMBL/GenBank/DDBJ databases">
        <title>Oryza genome evolution.</title>
        <authorList>
            <person name="Wing R.A."/>
        </authorList>
    </citation>
    <scope>NUCLEOTIDE SEQUENCE</scope>
</reference>
<dbReference type="HOGENOM" id="CLU_714490_0_0_1"/>
<dbReference type="PANTHER" id="PTHR44586">
    <property type="entry name" value="F-BOX DOMAIN CONTAINING PROTEIN, EXPRESSED"/>
    <property type="match status" value="1"/>
</dbReference>
<dbReference type="AlphaFoldDB" id="A0A0D9XTD6"/>
<dbReference type="Proteomes" id="UP000032180">
    <property type="component" value="Chromosome 11"/>
</dbReference>
<dbReference type="EnsemblPlants" id="LPERR11G14080.1">
    <property type="protein sequence ID" value="LPERR11G14080.1"/>
    <property type="gene ID" value="LPERR11G14080"/>
</dbReference>
<name>A0A0D9XTD6_9ORYZ</name>
<proteinExistence type="predicted"/>
<keyword evidence="4" id="KW-1185">Reference proteome</keyword>
<evidence type="ECO:0000256" key="1">
    <source>
        <dbReference type="SAM" id="MobiDB-lite"/>
    </source>
</evidence>
<dbReference type="STRING" id="77586.A0A0D9XTD6"/>
<reference evidence="3" key="3">
    <citation type="submission" date="2015-04" db="UniProtKB">
        <authorList>
            <consortium name="EnsemblPlants"/>
        </authorList>
    </citation>
    <scope>IDENTIFICATION</scope>
</reference>
<feature type="domain" description="KIB1-4 beta-propeller" evidence="2">
    <location>
        <begin position="104"/>
        <end position="254"/>
    </location>
</feature>
<protein>
    <recommendedName>
        <fullName evidence="2">KIB1-4 beta-propeller domain-containing protein</fullName>
    </recommendedName>
</protein>
<dbReference type="Pfam" id="PF03478">
    <property type="entry name" value="Beta-prop_KIB1-4"/>
    <property type="match status" value="1"/>
</dbReference>
<feature type="compositionally biased region" description="Polar residues" evidence="1">
    <location>
        <begin position="7"/>
        <end position="23"/>
    </location>
</feature>
<evidence type="ECO:0000313" key="3">
    <source>
        <dbReference type="EnsemblPlants" id="LPERR11G14080.1"/>
    </source>
</evidence>
<reference evidence="4" key="2">
    <citation type="submission" date="2013-12" db="EMBL/GenBank/DDBJ databases">
        <authorList>
            <person name="Yu Y."/>
            <person name="Lee S."/>
            <person name="de Baynast K."/>
            <person name="Wissotski M."/>
            <person name="Liu L."/>
            <person name="Talag J."/>
            <person name="Goicoechea J."/>
            <person name="Angelova A."/>
            <person name="Jetty R."/>
            <person name="Kudrna D."/>
            <person name="Golser W."/>
            <person name="Rivera L."/>
            <person name="Zhang J."/>
            <person name="Wing R."/>
        </authorList>
    </citation>
    <scope>NUCLEOTIDE SEQUENCE</scope>
</reference>
<evidence type="ECO:0000259" key="2">
    <source>
        <dbReference type="Pfam" id="PF03478"/>
    </source>
</evidence>
<feature type="region of interest" description="Disordered" evidence="1">
    <location>
        <begin position="1"/>
        <end position="112"/>
    </location>
</feature>
<dbReference type="InterPro" id="IPR005174">
    <property type="entry name" value="KIB1-4_b-propeller"/>
</dbReference>
<organism evidence="3 4">
    <name type="scientific">Leersia perrieri</name>
    <dbReference type="NCBI Taxonomy" id="77586"/>
    <lineage>
        <taxon>Eukaryota</taxon>
        <taxon>Viridiplantae</taxon>
        <taxon>Streptophyta</taxon>
        <taxon>Embryophyta</taxon>
        <taxon>Tracheophyta</taxon>
        <taxon>Spermatophyta</taxon>
        <taxon>Magnoliopsida</taxon>
        <taxon>Liliopsida</taxon>
        <taxon>Poales</taxon>
        <taxon>Poaceae</taxon>
        <taxon>BOP clade</taxon>
        <taxon>Oryzoideae</taxon>
        <taxon>Oryzeae</taxon>
        <taxon>Oryzinae</taxon>
        <taxon>Leersia</taxon>
    </lineage>
</organism>
<sequence>MNWARSAFNSQQLGFQSNKSKQSIEIAAGAGNNDVIAGNIRRHRRRIPGLSTPAPSADRGTPPSPNSAASASRRRRTHPACSTPPPPATNSPPSSTPRQPAPASAGSAHGWLFTTDAGDANPYLLNPLTGERASLPPITTLPRVIGRKRRVVDDEYVYDVDFASSPAATPDVRSVDVAFARRTLFRRVAISASPSAAGGGGCVVLLLHGPHGELFYARPGGVDERWTPITAGGDGDYHDAIHNPVDGKFYLLQDVDLCDALKSIDLAAAVAVAGAHLDHSNIDEAEVAEELDGGVGDDHVLFIGNAAGGVCLRRVEDCGGAFRGNCAYMTDDDEEVHPPDIGVWDLNYMGEGGHGGLTMLQATWPLHDLDTSGYSIMAPVWFTPSLD</sequence>
<evidence type="ECO:0000313" key="4">
    <source>
        <dbReference type="Proteomes" id="UP000032180"/>
    </source>
</evidence>
<dbReference type="Gramene" id="LPERR11G14080.1">
    <property type="protein sequence ID" value="LPERR11G14080.1"/>
    <property type="gene ID" value="LPERR11G14080"/>
</dbReference>